<evidence type="ECO:0000313" key="2">
    <source>
        <dbReference type="Proteomes" id="UP000606786"/>
    </source>
</evidence>
<dbReference type="Proteomes" id="UP000606786">
    <property type="component" value="Unassembled WGS sequence"/>
</dbReference>
<gene>
    <name evidence="1" type="ORF">CCAP1982_LOCUS6469</name>
</gene>
<dbReference type="AlphaFoldDB" id="A0A811UJH1"/>
<sequence>MYVSGTRRRSHMLSAYKVELWLTLPLIHSNSKLWSLTDTVKRLSFSFKGTTNKTPINTCLSKLVFRDEIRNYAQLANSCSNAFFKNSALCTLFDCTKLLPSPHCAAAKSNKHSAAPALPAARQTQQWRLATTAGYRCFYLSDNGRITREQREAHLYGSKVNVLFTCWCLYGS</sequence>
<comment type="caution">
    <text evidence="1">The sequence shown here is derived from an EMBL/GenBank/DDBJ whole genome shotgun (WGS) entry which is preliminary data.</text>
</comment>
<dbReference type="EMBL" id="CAJHJT010000012">
    <property type="protein sequence ID" value="CAD6997845.1"/>
    <property type="molecule type" value="Genomic_DNA"/>
</dbReference>
<organism evidence="1 2">
    <name type="scientific">Ceratitis capitata</name>
    <name type="common">Mediterranean fruit fly</name>
    <name type="synonym">Tephritis capitata</name>
    <dbReference type="NCBI Taxonomy" id="7213"/>
    <lineage>
        <taxon>Eukaryota</taxon>
        <taxon>Metazoa</taxon>
        <taxon>Ecdysozoa</taxon>
        <taxon>Arthropoda</taxon>
        <taxon>Hexapoda</taxon>
        <taxon>Insecta</taxon>
        <taxon>Pterygota</taxon>
        <taxon>Neoptera</taxon>
        <taxon>Endopterygota</taxon>
        <taxon>Diptera</taxon>
        <taxon>Brachycera</taxon>
        <taxon>Muscomorpha</taxon>
        <taxon>Tephritoidea</taxon>
        <taxon>Tephritidae</taxon>
        <taxon>Ceratitis</taxon>
        <taxon>Ceratitis</taxon>
    </lineage>
</organism>
<proteinExistence type="predicted"/>
<reference evidence="1" key="1">
    <citation type="submission" date="2020-11" db="EMBL/GenBank/DDBJ databases">
        <authorList>
            <person name="Whitehead M."/>
        </authorList>
    </citation>
    <scope>NUCLEOTIDE SEQUENCE</scope>
    <source>
        <strain evidence="1">EGII</strain>
    </source>
</reference>
<evidence type="ECO:0000313" key="1">
    <source>
        <dbReference type="EMBL" id="CAD6997845.1"/>
    </source>
</evidence>
<keyword evidence="2" id="KW-1185">Reference proteome</keyword>
<accession>A0A811UJH1</accession>
<protein>
    <submittedName>
        <fullName evidence="1">(Mediterranean fruit fly) hypothetical protein</fullName>
    </submittedName>
</protein>
<name>A0A811UJH1_CERCA</name>